<comment type="caution">
    <text evidence="2">The sequence shown here is derived from an EMBL/GenBank/DDBJ whole genome shotgun (WGS) entry which is preliminary data.</text>
</comment>
<protein>
    <submittedName>
        <fullName evidence="2">Uncharacterized protein</fullName>
    </submittedName>
</protein>
<organism evidence="2 3">
    <name type="scientific">Helcobacillus massiliensis</name>
    <dbReference type="NCBI Taxonomy" id="521392"/>
    <lineage>
        <taxon>Bacteria</taxon>
        <taxon>Bacillati</taxon>
        <taxon>Actinomycetota</taxon>
        <taxon>Actinomycetes</taxon>
        <taxon>Micrococcales</taxon>
        <taxon>Dermabacteraceae</taxon>
        <taxon>Helcobacillus</taxon>
    </lineage>
</organism>
<dbReference type="EMBL" id="JACHWP010000007">
    <property type="protein sequence ID" value="MBB3023575.1"/>
    <property type="molecule type" value="Genomic_DNA"/>
</dbReference>
<gene>
    <name evidence="2" type="ORF">FHX50_001872</name>
</gene>
<feature type="region of interest" description="Disordered" evidence="1">
    <location>
        <begin position="80"/>
        <end position="102"/>
    </location>
</feature>
<keyword evidence="3" id="KW-1185">Reference proteome</keyword>
<evidence type="ECO:0000313" key="2">
    <source>
        <dbReference type="EMBL" id="MBB3023575.1"/>
    </source>
</evidence>
<evidence type="ECO:0000256" key="1">
    <source>
        <dbReference type="SAM" id="MobiDB-lite"/>
    </source>
</evidence>
<dbReference type="Proteomes" id="UP000568050">
    <property type="component" value="Unassembled WGS sequence"/>
</dbReference>
<sequence>MLDPRAADCPPLFEFAPQPQGGPFFESDGISAAFTAGNGDDSGLLSVVFVPLTEGGESPCFIIWVGPDIENVEVNCGIPSWGEGSFGRSQKTRVKSNTGSRE</sequence>
<accession>A0A839QV21</accession>
<reference evidence="2 3" key="1">
    <citation type="submission" date="2020-08" db="EMBL/GenBank/DDBJ databases">
        <title>Sequencing the genomes of 1000 actinobacteria strains.</title>
        <authorList>
            <person name="Klenk H.-P."/>
        </authorList>
    </citation>
    <scope>NUCLEOTIDE SEQUENCE [LARGE SCALE GENOMIC DNA]</scope>
    <source>
        <strain evidence="2 3">DSM 23040</strain>
    </source>
</reference>
<evidence type="ECO:0000313" key="3">
    <source>
        <dbReference type="Proteomes" id="UP000568050"/>
    </source>
</evidence>
<dbReference type="AlphaFoldDB" id="A0A839QV21"/>
<name>A0A839QV21_9MICO</name>
<proteinExistence type="predicted"/>